<feature type="transmembrane region" description="Helical" evidence="1">
    <location>
        <begin position="148"/>
        <end position="172"/>
    </location>
</feature>
<feature type="transmembrane region" description="Helical" evidence="1">
    <location>
        <begin position="179"/>
        <end position="198"/>
    </location>
</feature>
<keyword evidence="1" id="KW-0472">Membrane</keyword>
<name>A0ABU4WDL9_9BACT</name>
<sequence length="264" mass="28863">MKKILLIAQNSLKDALRQKLVFLIVPMAVVLTLFSSYAMRLDLGHEQLKFVGNFTSGALGFFGALIAVVSVCQLFYSEIENKTVATLLAHPVSRLDFVAGKLLGEVYMILIFVFLVLFAGGISLYLAELRLAGVPDEMLTGARLGVDWAGFLAFGLLQAVKLSAIAAMSCFVCAVSRSMMFALVVSFMVVAASLISYSDFFSGGGFVLNAITYIVPNFTIFEPTLDFAFYGVCWHQFFAALGYGAIYVLSFLFLSVWAFSSREI</sequence>
<evidence type="ECO:0000256" key="1">
    <source>
        <dbReference type="SAM" id="Phobius"/>
    </source>
</evidence>
<feature type="transmembrane region" description="Helical" evidence="1">
    <location>
        <begin position="58"/>
        <end position="76"/>
    </location>
</feature>
<accession>A0ABU4WDL9</accession>
<dbReference type="Proteomes" id="UP001275932">
    <property type="component" value="Unassembled WGS sequence"/>
</dbReference>
<keyword evidence="1" id="KW-1133">Transmembrane helix</keyword>
<evidence type="ECO:0000313" key="3">
    <source>
        <dbReference type="Proteomes" id="UP001275932"/>
    </source>
</evidence>
<dbReference type="PANTHER" id="PTHR43471">
    <property type="entry name" value="ABC TRANSPORTER PERMEASE"/>
    <property type="match status" value="1"/>
</dbReference>
<gene>
    <name evidence="2" type="ORF">MOX91_00435</name>
</gene>
<organism evidence="2 3">
    <name type="scientific">Intestinicryptomonas porci</name>
    <dbReference type="NCBI Taxonomy" id="2926320"/>
    <lineage>
        <taxon>Bacteria</taxon>
        <taxon>Pseudomonadati</taxon>
        <taxon>Verrucomicrobiota</taxon>
        <taxon>Opitutia</taxon>
        <taxon>Opitutales</taxon>
        <taxon>Intestinicryptomonaceae</taxon>
        <taxon>Intestinicryptomonas</taxon>
    </lineage>
</organism>
<feature type="transmembrane region" description="Helical" evidence="1">
    <location>
        <begin position="237"/>
        <end position="259"/>
    </location>
</feature>
<dbReference type="EMBL" id="JALBUT010000001">
    <property type="protein sequence ID" value="MDX8414652.1"/>
    <property type="molecule type" value="Genomic_DNA"/>
</dbReference>
<reference evidence="2 3" key="1">
    <citation type="submission" date="2022-03" db="EMBL/GenBank/DDBJ databases">
        <title>Novel taxa within the pig intestine.</title>
        <authorList>
            <person name="Wylensek D."/>
            <person name="Bishof K."/>
            <person name="Afrizal A."/>
            <person name="Clavel T."/>
        </authorList>
    </citation>
    <scope>NUCLEOTIDE SEQUENCE [LARGE SCALE GENOMIC DNA]</scope>
    <source>
        <strain evidence="2 3">CLA-KB-P66</strain>
    </source>
</reference>
<keyword evidence="1" id="KW-0812">Transmembrane</keyword>
<dbReference type="PANTHER" id="PTHR43471:SF10">
    <property type="entry name" value="SLL1107 PROTEIN"/>
    <property type="match status" value="1"/>
</dbReference>
<keyword evidence="3" id="KW-1185">Reference proteome</keyword>
<proteinExistence type="predicted"/>
<comment type="caution">
    <text evidence="2">The sequence shown here is derived from an EMBL/GenBank/DDBJ whole genome shotgun (WGS) entry which is preliminary data.</text>
</comment>
<dbReference type="Pfam" id="PF12679">
    <property type="entry name" value="ABC2_membrane_2"/>
    <property type="match status" value="1"/>
</dbReference>
<dbReference type="RefSeq" id="WP_370396102.1">
    <property type="nucleotide sequence ID" value="NZ_JALBUT010000001.1"/>
</dbReference>
<protein>
    <submittedName>
        <fullName evidence="2">ABC transporter permease</fullName>
    </submittedName>
</protein>
<feature type="transmembrane region" description="Helical" evidence="1">
    <location>
        <begin position="106"/>
        <end position="128"/>
    </location>
</feature>
<feature type="transmembrane region" description="Helical" evidence="1">
    <location>
        <begin position="20"/>
        <end position="38"/>
    </location>
</feature>
<evidence type="ECO:0000313" key="2">
    <source>
        <dbReference type="EMBL" id="MDX8414652.1"/>
    </source>
</evidence>